<name>A0A369JP72_HYPMA</name>
<dbReference type="Gene3D" id="3.30.110.20">
    <property type="entry name" value="Alba-like domain"/>
    <property type="match status" value="1"/>
</dbReference>
<feature type="region of interest" description="Disordered" evidence="4">
    <location>
        <begin position="216"/>
        <end position="275"/>
    </location>
</feature>
<keyword evidence="7" id="KW-1185">Reference proteome</keyword>
<dbReference type="SUPFAM" id="SSF82704">
    <property type="entry name" value="AlbA-like"/>
    <property type="match status" value="1"/>
</dbReference>
<gene>
    <name evidence="6" type="primary">Rpp20</name>
    <name evidence="6" type="ORF">Hypma_008646</name>
</gene>
<dbReference type="InParanoid" id="A0A369JP72"/>
<evidence type="ECO:0000256" key="5">
    <source>
        <dbReference type="SAM" id="Phobius"/>
    </source>
</evidence>
<dbReference type="GO" id="GO:0003676">
    <property type="term" value="F:nucleic acid binding"/>
    <property type="evidence" value="ECO:0007669"/>
    <property type="project" value="InterPro"/>
</dbReference>
<evidence type="ECO:0000313" key="7">
    <source>
        <dbReference type="Proteomes" id="UP000076154"/>
    </source>
</evidence>
<evidence type="ECO:0000313" key="6">
    <source>
        <dbReference type="EMBL" id="RDB24021.1"/>
    </source>
</evidence>
<dbReference type="GO" id="GO:0000172">
    <property type="term" value="C:ribonuclease MRP complex"/>
    <property type="evidence" value="ECO:0007669"/>
    <property type="project" value="InterPro"/>
</dbReference>
<keyword evidence="2" id="KW-0819">tRNA processing</keyword>
<keyword evidence="5" id="KW-0472">Membrane</keyword>
<dbReference type="EMBL" id="LUEZ02000045">
    <property type="protein sequence ID" value="RDB24021.1"/>
    <property type="molecule type" value="Genomic_DNA"/>
</dbReference>
<feature type="region of interest" description="Disordered" evidence="4">
    <location>
        <begin position="1"/>
        <end position="57"/>
    </location>
</feature>
<reference evidence="6" key="1">
    <citation type="submission" date="2018-04" db="EMBL/GenBank/DDBJ databases">
        <title>Whole genome sequencing of Hypsizygus marmoreus.</title>
        <authorList>
            <person name="Choi I.-G."/>
            <person name="Min B."/>
            <person name="Kim J.-G."/>
            <person name="Kim S."/>
            <person name="Oh Y.-L."/>
            <person name="Kong W.-S."/>
            <person name="Park H."/>
            <person name="Jeong J."/>
            <person name="Song E.-S."/>
        </authorList>
    </citation>
    <scope>NUCLEOTIDE SEQUENCE [LARGE SCALE GENOMIC DNA]</scope>
    <source>
        <strain evidence="6">51987-8</strain>
    </source>
</reference>
<evidence type="ECO:0000256" key="3">
    <source>
        <dbReference type="ARBA" id="ARBA00023242"/>
    </source>
</evidence>
<keyword evidence="5" id="KW-0812">Transmembrane</keyword>
<dbReference type="AlphaFoldDB" id="A0A369JP72"/>
<sequence length="275" mass="29603">MSSSASKKRKLDSATRDSNKRLKLTAASGSSRVVKVTTSTTEDPAAGDNTLTEVHDKNLDGVMEPLTTTESKVPKRRRINKLVPPRPFPTVPTSVSATGPRSAHNEGKNLICITRKTSLGAYMRRCKDVIIKDGYKTLYLSAMGAAIPLLLSLTMALPPILPFSADEIHTEVTTGTVEVQDEVIPDDEDEDITYQTRGKSTLKVVIKIGDGEYEGGLSGSAKKNGKNRGGNNGARPDKGVLGQRGSESGDKGKAVQRGSHDVILQEPEQEDMEML</sequence>
<evidence type="ECO:0000256" key="1">
    <source>
        <dbReference type="ARBA" id="ARBA00004123"/>
    </source>
</evidence>
<keyword evidence="3" id="KW-0539">Nucleus</keyword>
<feature type="compositionally biased region" description="Basic and acidic residues" evidence="4">
    <location>
        <begin position="11"/>
        <end position="20"/>
    </location>
</feature>
<feature type="region of interest" description="Disordered" evidence="4">
    <location>
        <begin position="82"/>
        <end position="103"/>
    </location>
</feature>
<feature type="compositionally biased region" description="Basic residues" evidence="4">
    <location>
        <begin position="1"/>
        <end position="10"/>
    </location>
</feature>
<feature type="compositionally biased region" description="Low complexity" evidence="4">
    <location>
        <begin position="28"/>
        <end position="41"/>
    </location>
</feature>
<comment type="caution">
    <text evidence="6">The sequence shown here is derived from an EMBL/GenBank/DDBJ whole genome shotgun (WGS) entry which is preliminary data.</text>
</comment>
<dbReference type="InterPro" id="IPR036882">
    <property type="entry name" value="Alba-like_dom_sf"/>
</dbReference>
<protein>
    <submittedName>
        <fullName evidence="6">Ribonuclease P protein subunit p20</fullName>
    </submittedName>
</protein>
<dbReference type="InterPro" id="IPR014612">
    <property type="entry name" value="Pop7/Rpp20"/>
</dbReference>
<comment type="subcellular location">
    <subcellularLocation>
        <location evidence="1">Nucleus</location>
    </subcellularLocation>
</comment>
<organism evidence="6 7">
    <name type="scientific">Hypsizygus marmoreus</name>
    <name type="common">White beech mushroom</name>
    <name type="synonym">Agaricus marmoreus</name>
    <dbReference type="NCBI Taxonomy" id="39966"/>
    <lineage>
        <taxon>Eukaryota</taxon>
        <taxon>Fungi</taxon>
        <taxon>Dikarya</taxon>
        <taxon>Basidiomycota</taxon>
        <taxon>Agaricomycotina</taxon>
        <taxon>Agaricomycetes</taxon>
        <taxon>Agaricomycetidae</taxon>
        <taxon>Agaricales</taxon>
        <taxon>Tricholomatineae</taxon>
        <taxon>Lyophyllaceae</taxon>
        <taxon>Hypsizygus</taxon>
    </lineage>
</organism>
<proteinExistence type="predicted"/>
<evidence type="ECO:0000256" key="2">
    <source>
        <dbReference type="ARBA" id="ARBA00022694"/>
    </source>
</evidence>
<dbReference type="Pfam" id="PF12328">
    <property type="entry name" value="Rpp20"/>
    <property type="match status" value="1"/>
</dbReference>
<accession>A0A369JP72</accession>
<dbReference type="GO" id="GO:0001682">
    <property type="term" value="P:tRNA 5'-leader removal"/>
    <property type="evidence" value="ECO:0007669"/>
    <property type="project" value="InterPro"/>
</dbReference>
<evidence type="ECO:0000256" key="4">
    <source>
        <dbReference type="SAM" id="MobiDB-lite"/>
    </source>
</evidence>
<dbReference type="GO" id="GO:0005655">
    <property type="term" value="C:nucleolar ribonuclease P complex"/>
    <property type="evidence" value="ECO:0007669"/>
    <property type="project" value="InterPro"/>
</dbReference>
<dbReference type="Proteomes" id="UP000076154">
    <property type="component" value="Unassembled WGS sequence"/>
</dbReference>
<feature type="transmembrane region" description="Helical" evidence="5">
    <location>
        <begin position="137"/>
        <end position="157"/>
    </location>
</feature>
<dbReference type="OrthoDB" id="416729at2759"/>
<keyword evidence="5" id="KW-1133">Transmembrane helix</keyword>